<evidence type="ECO:0000256" key="9">
    <source>
        <dbReference type="ARBA" id="ARBA00023006"/>
    </source>
</evidence>
<dbReference type="GO" id="GO:0000423">
    <property type="term" value="P:mitophagy"/>
    <property type="evidence" value="ECO:0007669"/>
    <property type="project" value="TreeGrafter"/>
</dbReference>
<keyword evidence="3" id="KW-0813">Transport</keyword>
<keyword evidence="4 11" id="KW-0963">Cytoplasm</keyword>
<dbReference type="Ensembl" id="ENSACOT00000013013.1">
    <property type="protein sequence ID" value="ENSACOP00000012569.1"/>
    <property type="gene ID" value="ENSACOG00000008735.1"/>
</dbReference>
<keyword evidence="7" id="KW-0788">Thiol protease</keyword>
<dbReference type="Pfam" id="PF03416">
    <property type="entry name" value="Peptidase_C54"/>
    <property type="match status" value="1"/>
</dbReference>
<evidence type="ECO:0000256" key="6">
    <source>
        <dbReference type="ARBA" id="ARBA00022801"/>
    </source>
</evidence>
<dbReference type="SUPFAM" id="SSF54001">
    <property type="entry name" value="Cysteine proteinases"/>
    <property type="match status" value="1"/>
</dbReference>
<evidence type="ECO:0000256" key="8">
    <source>
        <dbReference type="ARBA" id="ARBA00022927"/>
    </source>
</evidence>
<dbReference type="GO" id="GO:0019786">
    <property type="term" value="F:protein-phosphatidylethanolamide deconjugating activity"/>
    <property type="evidence" value="ECO:0007669"/>
    <property type="project" value="InterPro"/>
</dbReference>
<dbReference type="InterPro" id="IPR005078">
    <property type="entry name" value="Peptidase_C54"/>
</dbReference>
<evidence type="ECO:0000313" key="13">
    <source>
        <dbReference type="Ensembl" id="ENSACOP00000012569.1"/>
    </source>
</evidence>
<dbReference type="AlphaFoldDB" id="A0A8B9FNQ3"/>
<comment type="catalytic activity">
    <reaction evidence="10">
        <text>[protein]-C-terminal L-amino acid-glycyl-phosphatidylethanolamide + H2O = [protein]-C-terminal L-amino acid-glycine + a 1,2-diacyl-sn-glycero-3-phosphoethanolamine</text>
        <dbReference type="Rhea" id="RHEA:67548"/>
        <dbReference type="Rhea" id="RHEA-COMP:17323"/>
        <dbReference type="Rhea" id="RHEA-COMP:17324"/>
        <dbReference type="ChEBI" id="CHEBI:15377"/>
        <dbReference type="ChEBI" id="CHEBI:64612"/>
        <dbReference type="ChEBI" id="CHEBI:172940"/>
        <dbReference type="ChEBI" id="CHEBI:172941"/>
    </reaction>
    <physiologicalReaction direction="left-to-right" evidence="10">
        <dbReference type="Rhea" id="RHEA:67549"/>
    </physiologicalReaction>
</comment>
<dbReference type="GO" id="GO:0034727">
    <property type="term" value="P:piecemeal microautophagy of the nucleus"/>
    <property type="evidence" value="ECO:0007669"/>
    <property type="project" value="TreeGrafter"/>
</dbReference>
<proteinExistence type="inferred from homology"/>
<dbReference type="Proteomes" id="UP000694522">
    <property type="component" value="Unplaced"/>
</dbReference>
<dbReference type="PANTHER" id="PTHR22624">
    <property type="entry name" value="CYSTEINE PROTEASE ATG4"/>
    <property type="match status" value="1"/>
</dbReference>
<evidence type="ECO:0000313" key="14">
    <source>
        <dbReference type="Proteomes" id="UP000694522"/>
    </source>
</evidence>
<evidence type="ECO:0000256" key="1">
    <source>
        <dbReference type="ARBA" id="ARBA00004496"/>
    </source>
</evidence>
<keyword evidence="8 11" id="KW-0653">Protein transport</keyword>
<name>A0A8B9FNQ3_9PSIT</name>
<dbReference type="PANTHER" id="PTHR22624:SF38">
    <property type="entry name" value="CYSTEINE PROTEASE ATG4C"/>
    <property type="match status" value="1"/>
</dbReference>
<evidence type="ECO:0000256" key="5">
    <source>
        <dbReference type="ARBA" id="ARBA00022670"/>
    </source>
</evidence>
<comment type="function">
    <text evidence="11">Cysteine protease that plays a key role in autophagy by mediating both proteolytic activation and delipidation of ATG8 family proteins.</text>
</comment>
<comment type="subcellular location">
    <subcellularLocation>
        <location evidence="1 11">Cytoplasm</location>
    </subcellularLocation>
</comment>
<dbReference type="GO" id="GO:0005737">
    <property type="term" value="C:cytoplasm"/>
    <property type="evidence" value="ECO:0007669"/>
    <property type="project" value="UniProtKB-SubCell"/>
</dbReference>
<keyword evidence="5 11" id="KW-0645">Protease</keyword>
<sequence>MDSGKADAKAVFILVPVRLGGGRTNMGYLKFVKGILGLEYCVSIVGGKPKQSYYFAGFQDDSLIYMDLHYYQSFVFASIKDFSLELFYCPTPRKMSFKKMDPSCAINFFCRTGRTSGRKSVPLFAFVKGHSKDNDFVSSPIQEELPSLNWTCGYFSHF</sequence>
<dbReference type="InterPro" id="IPR038765">
    <property type="entry name" value="Papain-like_cys_pep_sf"/>
</dbReference>
<evidence type="ECO:0000256" key="3">
    <source>
        <dbReference type="ARBA" id="ARBA00022448"/>
    </source>
</evidence>
<dbReference type="GO" id="GO:0004197">
    <property type="term" value="F:cysteine-type endopeptidase activity"/>
    <property type="evidence" value="ECO:0007669"/>
    <property type="project" value="TreeGrafter"/>
</dbReference>
<dbReference type="GO" id="GO:0000045">
    <property type="term" value="P:autophagosome assembly"/>
    <property type="evidence" value="ECO:0007669"/>
    <property type="project" value="TreeGrafter"/>
</dbReference>
<keyword evidence="6 11" id="KW-0378">Hydrolase</keyword>
<reference evidence="13" key="2">
    <citation type="submission" date="2025-09" db="UniProtKB">
        <authorList>
            <consortium name="Ensembl"/>
        </authorList>
    </citation>
    <scope>IDENTIFICATION</scope>
</reference>
<comment type="similarity">
    <text evidence="2 11">Belongs to the peptidase C54 family.</text>
</comment>
<feature type="domain" description="Peptidase C54 catalytic" evidence="12">
    <location>
        <begin position="6"/>
        <end position="112"/>
    </location>
</feature>
<evidence type="ECO:0000256" key="4">
    <source>
        <dbReference type="ARBA" id="ARBA00022490"/>
    </source>
</evidence>
<evidence type="ECO:0000259" key="12">
    <source>
        <dbReference type="Pfam" id="PF03416"/>
    </source>
</evidence>
<evidence type="ECO:0000256" key="2">
    <source>
        <dbReference type="ARBA" id="ARBA00010958"/>
    </source>
</evidence>
<protein>
    <recommendedName>
        <fullName evidence="11">Cysteine protease</fullName>
        <ecNumber evidence="11">3.4.22.-</ecNumber>
    </recommendedName>
</protein>
<keyword evidence="9 11" id="KW-0072">Autophagy</keyword>
<dbReference type="InterPro" id="IPR046792">
    <property type="entry name" value="Peptidase_C54_cat"/>
</dbReference>
<dbReference type="GO" id="GO:0015031">
    <property type="term" value="P:protein transport"/>
    <property type="evidence" value="ECO:0007669"/>
    <property type="project" value="UniProtKB-KW"/>
</dbReference>
<reference evidence="13" key="1">
    <citation type="submission" date="2025-08" db="UniProtKB">
        <authorList>
            <consortium name="Ensembl"/>
        </authorList>
    </citation>
    <scope>IDENTIFICATION</scope>
</reference>
<accession>A0A8B9FNQ3</accession>
<keyword evidence="14" id="KW-1185">Reference proteome</keyword>
<evidence type="ECO:0000256" key="10">
    <source>
        <dbReference type="ARBA" id="ARBA00029362"/>
    </source>
</evidence>
<evidence type="ECO:0000256" key="7">
    <source>
        <dbReference type="ARBA" id="ARBA00022807"/>
    </source>
</evidence>
<dbReference type="EC" id="3.4.22.-" evidence="11"/>
<evidence type="ECO:0000256" key="11">
    <source>
        <dbReference type="RuleBase" id="RU363115"/>
    </source>
</evidence>
<dbReference type="GO" id="GO:0016485">
    <property type="term" value="P:protein processing"/>
    <property type="evidence" value="ECO:0007669"/>
    <property type="project" value="TreeGrafter"/>
</dbReference>
<dbReference type="GO" id="GO:0035973">
    <property type="term" value="P:aggrephagy"/>
    <property type="evidence" value="ECO:0007669"/>
    <property type="project" value="TreeGrafter"/>
</dbReference>
<organism evidence="13 14">
    <name type="scientific">Amazona collaria</name>
    <name type="common">yellow-billed parrot</name>
    <dbReference type="NCBI Taxonomy" id="241587"/>
    <lineage>
        <taxon>Eukaryota</taxon>
        <taxon>Metazoa</taxon>
        <taxon>Chordata</taxon>
        <taxon>Craniata</taxon>
        <taxon>Vertebrata</taxon>
        <taxon>Euteleostomi</taxon>
        <taxon>Archelosauria</taxon>
        <taxon>Archosauria</taxon>
        <taxon>Dinosauria</taxon>
        <taxon>Saurischia</taxon>
        <taxon>Theropoda</taxon>
        <taxon>Coelurosauria</taxon>
        <taxon>Aves</taxon>
        <taxon>Neognathae</taxon>
        <taxon>Neoaves</taxon>
        <taxon>Telluraves</taxon>
        <taxon>Australaves</taxon>
        <taxon>Psittaciformes</taxon>
        <taxon>Psittacidae</taxon>
        <taxon>Amazona</taxon>
    </lineage>
</organism>